<protein>
    <submittedName>
        <fullName evidence="2">Transcriptional regulator, XRE family</fullName>
    </submittedName>
</protein>
<dbReference type="SUPFAM" id="SSF47413">
    <property type="entry name" value="lambda repressor-like DNA-binding domains"/>
    <property type="match status" value="1"/>
</dbReference>
<keyword evidence="3" id="KW-1185">Reference proteome</keyword>
<dbReference type="InterPro" id="IPR010982">
    <property type="entry name" value="Lambda_DNA-bd_dom_sf"/>
</dbReference>
<sequence>MITPPSASFPDLLRQWRGRRRLSQLALAAEAGLSQRHLSFLECGKAQPSREMVLRLADQLALPPRDRGTLLVAAGFSPQMPERAPDHPDLAAAMEVVGRILDGHAPHPALAVDRSWNLIRANAPALALLTGIAPHLLEPPVNVLKVSLHPEGLAPRIRNYREWRAHLLERLGRQADLSGDAEIAALVEELGSYPVPASAKAQPVNGRDRHAGIAVPLELLAGDTVLSFLSTTTVFGTALDIFLSELVIESFFPADEATAAAMADLGAGLADKPPAG</sequence>
<dbReference type="STRING" id="538381.GCA_001696535_00252"/>
<evidence type="ECO:0000313" key="2">
    <source>
        <dbReference type="EMBL" id="SOC03482.1"/>
    </source>
</evidence>
<dbReference type="RefSeq" id="WP_097174572.1">
    <property type="nucleotide sequence ID" value="NZ_OBML01000004.1"/>
</dbReference>
<dbReference type="CDD" id="cd00093">
    <property type="entry name" value="HTH_XRE"/>
    <property type="match status" value="1"/>
</dbReference>
<dbReference type="InterPro" id="IPR041413">
    <property type="entry name" value="MLTR_LBD"/>
</dbReference>
<organism evidence="2 3">
    <name type="scientific">Stappia indica</name>
    <dbReference type="NCBI Taxonomy" id="538381"/>
    <lineage>
        <taxon>Bacteria</taxon>
        <taxon>Pseudomonadati</taxon>
        <taxon>Pseudomonadota</taxon>
        <taxon>Alphaproteobacteria</taxon>
        <taxon>Hyphomicrobiales</taxon>
        <taxon>Stappiaceae</taxon>
        <taxon>Stappia</taxon>
    </lineage>
</organism>
<dbReference type="GO" id="GO:0003677">
    <property type="term" value="F:DNA binding"/>
    <property type="evidence" value="ECO:0007669"/>
    <property type="project" value="InterPro"/>
</dbReference>
<dbReference type="AlphaFoldDB" id="A0A285S7J6"/>
<dbReference type="Gene3D" id="3.30.450.180">
    <property type="match status" value="1"/>
</dbReference>
<name>A0A285S7J6_9HYPH</name>
<proteinExistence type="predicted"/>
<dbReference type="OrthoDB" id="9785973at2"/>
<dbReference type="Proteomes" id="UP000219331">
    <property type="component" value="Unassembled WGS sequence"/>
</dbReference>
<evidence type="ECO:0000259" key="1">
    <source>
        <dbReference type="PROSITE" id="PS50943"/>
    </source>
</evidence>
<dbReference type="EMBL" id="OBML01000004">
    <property type="protein sequence ID" value="SOC03482.1"/>
    <property type="molecule type" value="Genomic_DNA"/>
</dbReference>
<reference evidence="2 3" key="1">
    <citation type="submission" date="2017-08" db="EMBL/GenBank/DDBJ databases">
        <authorList>
            <person name="de Groot N.N."/>
        </authorList>
    </citation>
    <scope>NUCLEOTIDE SEQUENCE [LARGE SCALE GENOMIC DNA]</scope>
    <source>
        <strain evidence="2 3">USBA 352</strain>
    </source>
</reference>
<evidence type="ECO:0000313" key="3">
    <source>
        <dbReference type="Proteomes" id="UP000219331"/>
    </source>
</evidence>
<dbReference type="Gene3D" id="1.10.260.40">
    <property type="entry name" value="lambda repressor-like DNA-binding domains"/>
    <property type="match status" value="1"/>
</dbReference>
<dbReference type="Pfam" id="PF13560">
    <property type="entry name" value="HTH_31"/>
    <property type="match status" value="1"/>
</dbReference>
<dbReference type="PANTHER" id="PTHR35010">
    <property type="entry name" value="BLL4672 PROTEIN-RELATED"/>
    <property type="match status" value="1"/>
</dbReference>
<dbReference type="InterPro" id="IPR001387">
    <property type="entry name" value="Cro/C1-type_HTH"/>
</dbReference>
<dbReference type="Pfam" id="PF17765">
    <property type="entry name" value="MLTR_LBD"/>
    <property type="match status" value="1"/>
</dbReference>
<accession>A0A285S7J6</accession>
<dbReference type="PROSITE" id="PS50943">
    <property type="entry name" value="HTH_CROC1"/>
    <property type="match status" value="1"/>
</dbReference>
<feature type="domain" description="HTH cro/C1-type" evidence="1">
    <location>
        <begin position="13"/>
        <end position="67"/>
    </location>
</feature>
<dbReference type="SMART" id="SM00530">
    <property type="entry name" value="HTH_XRE"/>
    <property type="match status" value="1"/>
</dbReference>
<gene>
    <name evidence="2" type="ORF">SAMN05421512_104142</name>
</gene>
<dbReference type="PANTHER" id="PTHR35010:SF4">
    <property type="entry name" value="BLL5781 PROTEIN"/>
    <property type="match status" value="1"/>
</dbReference>